<keyword evidence="2" id="KW-0274">FAD</keyword>
<evidence type="ECO:0000313" key="4">
    <source>
        <dbReference type="EMBL" id="MTF38176.1"/>
    </source>
</evidence>
<accession>A0A844GVY1</accession>
<dbReference type="Pfam" id="PF01565">
    <property type="entry name" value="FAD_binding_4"/>
    <property type="match status" value="1"/>
</dbReference>
<dbReference type="PANTHER" id="PTHR11748">
    <property type="entry name" value="D-LACTATE DEHYDROGENASE"/>
    <property type="match status" value="1"/>
</dbReference>
<evidence type="ECO:0000313" key="5">
    <source>
        <dbReference type="Proteomes" id="UP000437131"/>
    </source>
</evidence>
<keyword evidence="1" id="KW-0285">Flavoprotein</keyword>
<dbReference type="GO" id="GO:0003824">
    <property type="term" value="F:catalytic activity"/>
    <property type="evidence" value="ECO:0007669"/>
    <property type="project" value="InterPro"/>
</dbReference>
<dbReference type="GO" id="GO:0071949">
    <property type="term" value="F:FAD binding"/>
    <property type="evidence" value="ECO:0007669"/>
    <property type="project" value="InterPro"/>
</dbReference>
<dbReference type="SUPFAM" id="SSF55103">
    <property type="entry name" value="FAD-linked oxidases, C-terminal domain"/>
    <property type="match status" value="1"/>
</dbReference>
<dbReference type="RefSeq" id="WP_155083038.1">
    <property type="nucleotide sequence ID" value="NZ_WMIA01000003.1"/>
</dbReference>
<organism evidence="4 5">
    <name type="scientific">Cyanobacterium aponinum 0216</name>
    <dbReference type="NCBI Taxonomy" id="2676140"/>
    <lineage>
        <taxon>Bacteria</taxon>
        <taxon>Bacillati</taxon>
        <taxon>Cyanobacteriota</taxon>
        <taxon>Cyanophyceae</taxon>
        <taxon>Oscillatoriophycideae</taxon>
        <taxon>Chroococcales</taxon>
        <taxon>Geminocystaceae</taxon>
        <taxon>Cyanobacterium</taxon>
    </lineage>
</organism>
<dbReference type="InterPro" id="IPR016169">
    <property type="entry name" value="FAD-bd_PCMH_sub2"/>
</dbReference>
<dbReference type="Proteomes" id="UP000437131">
    <property type="component" value="Unassembled WGS sequence"/>
</dbReference>
<gene>
    <name evidence="4" type="ORF">GGC33_04480</name>
</gene>
<dbReference type="SUPFAM" id="SSF56176">
    <property type="entry name" value="FAD-binding/transporter-associated domain-like"/>
    <property type="match status" value="1"/>
</dbReference>
<name>A0A844GVY1_9CHRO</name>
<evidence type="ECO:0000256" key="1">
    <source>
        <dbReference type="ARBA" id="ARBA00022630"/>
    </source>
</evidence>
<dbReference type="PROSITE" id="PS51387">
    <property type="entry name" value="FAD_PCMH"/>
    <property type="match status" value="1"/>
</dbReference>
<feature type="domain" description="FAD-binding PCMH-type" evidence="3">
    <location>
        <begin position="45"/>
        <end position="225"/>
    </location>
</feature>
<protein>
    <submittedName>
        <fullName evidence="4">FAD-binding protein</fullName>
    </submittedName>
</protein>
<dbReference type="InterPro" id="IPR016164">
    <property type="entry name" value="FAD-linked_Oxase-like_C"/>
</dbReference>
<evidence type="ECO:0000259" key="3">
    <source>
        <dbReference type="PROSITE" id="PS51387"/>
    </source>
</evidence>
<reference evidence="4 5" key="1">
    <citation type="submission" date="2019-11" db="EMBL/GenBank/DDBJ databases">
        <title>Isolation of a new High Light Tolerant Cyanobacteria.</title>
        <authorList>
            <person name="Dobson Z."/>
            <person name="Vaughn N."/>
            <person name="Vaughn M."/>
            <person name="Fromme P."/>
            <person name="Mazor Y."/>
        </authorList>
    </citation>
    <scope>NUCLEOTIDE SEQUENCE [LARGE SCALE GENOMIC DNA]</scope>
    <source>
        <strain evidence="4 5">0216</strain>
    </source>
</reference>
<dbReference type="AlphaFoldDB" id="A0A844GVY1"/>
<dbReference type="InterPro" id="IPR036318">
    <property type="entry name" value="FAD-bd_PCMH-like_sf"/>
</dbReference>
<evidence type="ECO:0000256" key="2">
    <source>
        <dbReference type="ARBA" id="ARBA00022827"/>
    </source>
</evidence>
<proteinExistence type="predicted"/>
<dbReference type="EMBL" id="WMIA01000003">
    <property type="protein sequence ID" value="MTF38176.1"/>
    <property type="molecule type" value="Genomic_DNA"/>
</dbReference>
<dbReference type="InterPro" id="IPR016166">
    <property type="entry name" value="FAD-bd_PCMH"/>
</dbReference>
<dbReference type="PANTHER" id="PTHR11748:SF103">
    <property type="entry name" value="GLYCOLATE OXIDASE SUBUNIT GLCE"/>
    <property type="match status" value="1"/>
</dbReference>
<dbReference type="InterPro" id="IPR006094">
    <property type="entry name" value="Oxid_FAD_bind_N"/>
</dbReference>
<comment type="caution">
    <text evidence="4">The sequence shown here is derived from an EMBL/GenBank/DDBJ whole genome shotgun (WGS) entry which is preliminary data.</text>
</comment>
<dbReference type="Gene3D" id="3.30.465.10">
    <property type="match status" value="1"/>
</dbReference>
<sequence>MNNNFSVPSLETIKKQLHNQDLEFIEIFDWGQESPWKECIEASELKNGLPRYIIVPNTNKMLSQFLKICCKNKWRILPLGNGSKLHWGKLPSGASVLVSTHKLNKIIEHAQDDLTITVQSGMKIKDLQDFLASFNQFLPIDPIYSQFATVGGVVATANTGSLRQRYGGVRDLILGISFFRSDGEEAKAGGKVVKNVAGYDLMKLFTGSYGNLGIITEVTFRLFPVPSDSITLLLTGGQEKINQLQKKICASALTPTSADLLSESLINGLNLNFSLGLALRFQGIEESVSQQSARVKQWAEDIGLFIHQWDSEKELDLWTRLKDMVFQGANNRGIICKVGILPTKIAELFALTQGYGFVNMGTGVGYVCLPKGIKNHQVRGIRNFCQDNEGYLTVLESGASTIKQEIEPWGYVGNGLEMMKKIKSNFDPFNIFVDRL</sequence>